<dbReference type="InterPro" id="IPR001128">
    <property type="entry name" value="Cyt_P450"/>
</dbReference>
<keyword evidence="4" id="KW-0812">Transmembrane</keyword>
<comment type="caution">
    <text evidence="5">The sequence shown here is derived from an EMBL/GenBank/DDBJ whole genome shotgun (WGS) entry which is preliminary data.</text>
</comment>
<keyword evidence="6" id="KW-1185">Reference proteome</keyword>
<name>A0AAV5D2Y6_ELECO</name>
<dbReference type="GO" id="GO:0005506">
    <property type="term" value="F:iron ion binding"/>
    <property type="evidence" value="ECO:0007669"/>
    <property type="project" value="InterPro"/>
</dbReference>
<dbReference type="PANTHER" id="PTHR47955:SF11">
    <property type="entry name" value="4-HYDROXYPHENYLACETALDEHYDE OXIME MONOOXYGENASE"/>
    <property type="match status" value="1"/>
</dbReference>
<comment type="similarity">
    <text evidence="1">Belongs to the cytochrome P450 family.</text>
</comment>
<reference evidence="5" key="1">
    <citation type="journal article" date="2018" name="DNA Res.">
        <title>Multiple hybrid de novo genome assembly of finger millet, an orphan allotetraploid crop.</title>
        <authorList>
            <person name="Hatakeyama M."/>
            <person name="Aluri S."/>
            <person name="Balachadran M.T."/>
            <person name="Sivarajan S.R."/>
            <person name="Patrignani A."/>
            <person name="Gruter S."/>
            <person name="Poveda L."/>
            <person name="Shimizu-Inatsugi R."/>
            <person name="Baeten J."/>
            <person name="Francoijs K.J."/>
            <person name="Nataraja K.N."/>
            <person name="Reddy Y.A.N."/>
            <person name="Phadnis S."/>
            <person name="Ravikumar R.L."/>
            <person name="Schlapbach R."/>
            <person name="Sreeman S.M."/>
            <person name="Shimizu K.K."/>
        </authorList>
    </citation>
    <scope>NUCLEOTIDE SEQUENCE</scope>
</reference>
<dbReference type="EMBL" id="BQKI01000011">
    <property type="protein sequence ID" value="GJN04507.1"/>
    <property type="molecule type" value="Genomic_DNA"/>
</dbReference>
<evidence type="ECO:0000256" key="2">
    <source>
        <dbReference type="ARBA" id="ARBA00022723"/>
    </source>
</evidence>
<dbReference type="Proteomes" id="UP001054889">
    <property type="component" value="Unassembled WGS sequence"/>
</dbReference>
<reference evidence="5" key="2">
    <citation type="submission" date="2021-12" db="EMBL/GenBank/DDBJ databases">
        <title>Resequencing data analysis of finger millet.</title>
        <authorList>
            <person name="Hatakeyama M."/>
            <person name="Aluri S."/>
            <person name="Balachadran M.T."/>
            <person name="Sivarajan S.R."/>
            <person name="Poveda L."/>
            <person name="Shimizu-Inatsugi R."/>
            <person name="Schlapbach R."/>
            <person name="Sreeman S.M."/>
            <person name="Shimizu K.K."/>
        </authorList>
    </citation>
    <scope>NUCLEOTIDE SEQUENCE</scope>
</reference>
<evidence type="ECO:0000256" key="1">
    <source>
        <dbReference type="ARBA" id="ARBA00010617"/>
    </source>
</evidence>
<evidence type="ECO:0000256" key="3">
    <source>
        <dbReference type="ARBA" id="ARBA00023004"/>
    </source>
</evidence>
<keyword evidence="4" id="KW-0472">Membrane</keyword>
<accession>A0AAV5D2Y6</accession>
<dbReference type="PANTHER" id="PTHR47955">
    <property type="entry name" value="CYTOCHROME P450 FAMILY 71 PROTEIN"/>
    <property type="match status" value="1"/>
</dbReference>
<evidence type="ECO:0000313" key="5">
    <source>
        <dbReference type="EMBL" id="GJN04507.1"/>
    </source>
</evidence>
<keyword evidence="3" id="KW-0408">Iron</keyword>
<dbReference type="SUPFAM" id="SSF48264">
    <property type="entry name" value="Cytochrome P450"/>
    <property type="match status" value="1"/>
</dbReference>
<sequence>MKLFGTGLASEYYCYGLCLFLALIYHAIVRAKSGGGKNPSPRLPPGPWQLPIIGSVHHLLRGLPHHTIRNLSQQYGSLMMLRICERVIFVVSSAEVAREVLQGQQHGLRAATEQPGH</sequence>
<organism evidence="5 6">
    <name type="scientific">Eleusine coracana subsp. coracana</name>
    <dbReference type="NCBI Taxonomy" id="191504"/>
    <lineage>
        <taxon>Eukaryota</taxon>
        <taxon>Viridiplantae</taxon>
        <taxon>Streptophyta</taxon>
        <taxon>Embryophyta</taxon>
        <taxon>Tracheophyta</taxon>
        <taxon>Spermatophyta</taxon>
        <taxon>Magnoliopsida</taxon>
        <taxon>Liliopsida</taxon>
        <taxon>Poales</taxon>
        <taxon>Poaceae</taxon>
        <taxon>PACMAD clade</taxon>
        <taxon>Chloridoideae</taxon>
        <taxon>Cynodonteae</taxon>
        <taxon>Eleusininae</taxon>
        <taxon>Eleusine</taxon>
    </lineage>
</organism>
<gene>
    <name evidence="5" type="primary">ga22060</name>
    <name evidence="5" type="ORF">PR202_ga22060</name>
</gene>
<feature type="transmembrane region" description="Helical" evidence="4">
    <location>
        <begin position="12"/>
        <end position="29"/>
    </location>
</feature>
<dbReference type="Gene3D" id="1.10.630.10">
    <property type="entry name" value="Cytochrome P450"/>
    <property type="match status" value="1"/>
</dbReference>
<evidence type="ECO:0000256" key="4">
    <source>
        <dbReference type="SAM" id="Phobius"/>
    </source>
</evidence>
<dbReference type="GO" id="GO:0004497">
    <property type="term" value="F:monooxygenase activity"/>
    <property type="evidence" value="ECO:0007669"/>
    <property type="project" value="InterPro"/>
</dbReference>
<dbReference type="Pfam" id="PF00067">
    <property type="entry name" value="p450"/>
    <property type="match status" value="1"/>
</dbReference>
<evidence type="ECO:0000313" key="6">
    <source>
        <dbReference type="Proteomes" id="UP001054889"/>
    </source>
</evidence>
<proteinExistence type="inferred from homology"/>
<dbReference type="GO" id="GO:0020037">
    <property type="term" value="F:heme binding"/>
    <property type="evidence" value="ECO:0007669"/>
    <property type="project" value="InterPro"/>
</dbReference>
<keyword evidence="4" id="KW-1133">Transmembrane helix</keyword>
<keyword evidence="2" id="KW-0479">Metal-binding</keyword>
<dbReference type="GO" id="GO:0016705">
    <property type="term" value="F:oxidoreductase activity, acting on paired donors, with incorporation or reduction of molecular oxygen"/>
    <property type="evidence" value="ECO:0007669"/>
    <property type="project" value="InterPro"/>
</dbReference>
<protein>
    <submittedName>
        <fullName evidence="5">Uncharacterized protein</fullName>
    </submittedName>
</protein>
<dbReference type="InterPro" id="IPR036396">
    <property type="entry name" value="Cyt_P450_sf"/>
</dbReference>
<dbReference type="AlphaFoldDB" id="A0AAV5D2Y6"/>